<evidence type="ECO:0000313" key="4">
    <source>
        <dbReference type="Proteomes" id="UP000887568"/>
    </source>
</evidence>
<reference evidence="3" key="1">
    <citation type="submission" date="2022-11" db="UniProtKB">
        <authorList>
            <consortium name="EnsemblMetazoa"/>
        </authorList>
    </citation>
    <scope>IDENTIFICATION</scope>
</reference>
<proteinExistence type="predicted"/>
<dbReference type="GeneID" id="119734526"/>
<evidence type="ECO:0000313" key="3">
    <source>
        <dbReference type="EnsemblMetazoa" id="XP_038063988.1"/>
    </source>
</evidence>
<protein>
    <submittedName>
        <fullName evidence="3">Uncharacterized protein</fullName>
    </submittedName>
</protein>
<dbReference type="AlphaFoldDB" id="A0A914AK43"/>
<organism evidence="3 4">
    <name type="scientific">Patiria miniata</name>
    <name type="common">Bat star</name>
    <name type="synonym">Asterina miniata</name>
    <dbReference type="NCBI Taxonomy" id="46514"/>
    <lineage>
        <taxon>Eukaryota</taxon>
        <taxon>Metazoa</taxon>
        <taxon>Echinodermata</taxon>
        <taxon>Eleutherozoa</taxon>
        <taxon>Asterozoa</taxon>
        <taxon>Asteroidea</taxon>
        <taxon>Valvatacea</taxon>
        <taxon>Valvatida</taxon>
        <taxon>Asterinidae</taxon>
        <taxon>Patiria</taxon>
    </lineage>
</organism>
<dbReference type="OMA" id="MVRREIM"/>
<evidence type="ECO:0000256" key="1">
    <source>
        <dbReference type="SAM" id="MobiDB-lite"/>
    </source>
</evidence>
<feature type="signal peptide" evidence="2">
    <location>
        <begin position="1"/>
        <end position="23"/>
    </location>
</feature>
<keyword evidence="2" id="KW-0732">Signal</keyword>
<accession>A0A914AK43</accession>
<dbReference type="RefSeq" id="XP_038063988.1">
    <property type="nucleotide sequence ID" value="XM_038208060.1"/>
</dbReference>
<dbReference type="OrthoDB" id="10542671at2759"/>
<feature type="chain" id="PRO_5037248834" evidence="2">
    <location>
        <begin position="24"/>
        <end position="208"/>
    </location>
</feature>
<keyword evidence="4" id="KW-1185">Reference proteome</keyword>
<feature type="compositionally biased region" description="Polar residues" evidence="1">
    <location>
        <begin position="96"/>
        <end position="106"/>
    </location>
</feature>
<feature type="region of interest" description="Disordered" evidence="1">
    <location>
        <begin position="96"/>
        <end position="117"/>
    </location>
</feature>
<name>A0A914AK43_PATMI</name>
<sequence length="208" mass="22849">MATVRDTGTATTLVLLLIAMTQAAPTLQSHVADFQKVLPNRVLTSASLAPPPTEAKDRGEACFAQLTTEFIQEGRSMVDALQARLVLLEELAWTGSSQLQPHPTSSDDVEKRDNLSPTQRVMVRREIMRRLRERAPQPVELPIGMRFKKLLVDDTTVPEFQDLGVGAEKRTGGPEMSASRRAAIRAAIMRQLGQGRQPVELPGMRGGK</sequence>
<evidence type="ECO:0000256" key="2">
    <source>
        <dbReference type="SAM" id="SignalP"/>
    </source>
</evidence>
<dbReference type="EnsemblMetazoa" id="XM_038208060.1">
    <property type="protein sequence ID" value="XP_038063988.1"/>
    <property type="gene ID" value="LOC119734526"/>
</dbReference>
<dbReference type="Proteomes" id="UP000887568">
    <property type="component" value="Unplaced"/>
</dbReference>